<proteinExistence type="predicted"/>
<dbReference type="HOGENOM" id="CLU_017361_1_1_1"/>
<dbReference type="PANTHER" id="PTHR42886">
    <property type="entry name" value="RE40534P-RELATED"/>
    <property type="match status" value="1"/>
</dbReference>
<dbReference type="GO" id="GO:0035965">
    <property type="term" value="P:cardiolipin acyl-chain remodeling"/>
    <property type="evidence" value="ECO:0007669"/>
    <property type="project" value="TreeGrafter"/>
</dbReference>
<reference evidence="3" key="2">
    <citation type="submission" date="2014-08" db="EMBL/GenBank/DDBJ databases">
        <title>Exploiting Issatchenkia orientalis SD108 for Succinic Acid Production.</title>
        <authorList>
            <person name="Xiao H."/>
            <person name="Shao Z."/>
            <person name="Jiang Y."/>
            <person name="Dole S."/>
            <person name="Zhao H."/>
        </authorList>
    </citation>
    <scope>NUCLEOTIDE SEQUENCE [LARGE SCALE GENOMIC DNA]</scope>
    <source>
        <strain evidence="3">SD108</strain>
    </source>
</reference>
<reference evidence="5 8" key="5">
    <citation type="submission" date="2017-05" db="EMBL/GenBank/DDBJ databases">
        <title>The Genome Sequence of Candida krusei Ckrusei653.</title>
        <authorList>
            <person name="Cuomo C."/>
            <person name="Forche A."/>
            <person name="Young S."/>
            <person name="Abouelleil A."/>
            <person name="Cao P."/>
            <person name="Chapman S."/>
            <person name="Cusick C."/>
            <person name="Shea T."/>
            <person name="Nusbaum C."/>
            <person name="Birren B."/>
        </authorList>
    </citation>
    <scope>NUCLEOTIDE SEQUENCE [LARGE SCALE GENOMIC DNA]</scope>
    <source>
        <strain evidence="5 8">Ckrusei653</strain>
    </source>
</reference>
<accession>A0A099P6U7</accession>
<dbReference type="SUPFAM" id="SSF53474">
    <property type="entry name" value="alpha/beta-Hydrolases"/>
    <property type="match status" value="1"/>
</dbReference>
<evidence type="ECO:0000259" key="1">
    <source>
        <dbReference type="Pfam" id="PF00561"/>
    </source>
</evidence>
<gene>
    <name evidence="4" type="ORF">BOH78_4264</name>
    <name evidence="2" type="ORF">C5L36_0A01800</name>
    <name evidence="5" type="ORF">CAS74_001373</name>
    <name evidence="3" type="ORF">JL09_g897</name>
</gene>
<evidence type="ECO:0000313" key="4">
    <source>
        <dbReference type="EMBL" id="ONH71777.1"/>
    </source>
</evidence>
<dbReference type="AlphaFoldDB" id="A0A099P6U7"/>
<dbReference type="PANTHER" id="PTHR42886:SF23">
    <property type="entry name" value="1-ACYLGLYCEROL-3-PHOSPHATE O-ACYLTRANSFERASE ICT1-RELATED"/>
    <property type="match status" value="1"/>
</dbReference>
<reference evidence="6" key="1">
    <citation type="journal article" date="2014" name="Microb. Cell Fact.">
        <title>Exploiting Issatchenkia orientalis SD108 for succinic acid production.</title>
        <authorList>
            <person name="Xiao H."/>
            <person name="Shao Z."/>
            <person name="Jiang Y."/>
            <person name="Dole S."/>
            <person name="Zhao H."/>
        </authorList>
    </citation>
    <scope>NUCLEOTIDE SEQUENCE [LARGE SCALE GENOMIC DNA]</scope>
    <source>
        <strain evidence="6">SD108</strain>
    </source>
</reference>
<dbReference type="EMBL" id="JQFK01000005">
    <property type="protein sequence ID" value="KGK39964.1"/>
    <property type="molecule type" value="Genomic_DNA"/>
</dbReference>
<dbReference type="EMBL" id="NHMM01000002">
    <property type="protein sequence ID" value="OUT23066.1"/>
    <property type="molecule type" value="Genomic_DNA"/>
</dbReference>
<dbReference type="GO" id="GO:0055088">
    <property type="term" value="P:lipid homeostasis"/>
    <property type="evidence" value="ECO:0007669"/>
    <property type="project" value="TreeGrafter"/>
</dbReference>
<dbReference type="GO" id="GO:0004623">
    <property type="term" value="F:phospholipase A2 activity"/>
    <property type="evidence" value="ECO:0007669"/>
    <property type="project" value="TreeGrafter"/>
</dbReference>
<evidence type="ECO:0000313" key="2">
    <source>
        <dbReference type="EMBL" id="AWU73573.1"/>
    </source>
</evidence>
<dbReference type="Proteomes" id="UP000029867">
    <property type="component" value="Unassembled WGS sequence"/>
</dbReference>
<name>A0A099P6U7_PICKU</name>
<dbReference type="InterPro" id="IPR000073">
    <property type="entry name" value="AB_hydrolase_1"/>
</dbReference>
<feature type="domain" description="AB hydrolase-1" evidence="1">
    <location>
        <begin position="121"/>
        <end position="320"/>
    </location>
</feature>
<evidence type="ECO:0000313" key="5">
    <source>
        <dbReference type="EMBL" id="OUT23066.1"/>
    </source>
</evidence>
<dbReference type="eggNOG" id="KOG4409">
    <property type="taxonomic scope" value="Eukaryota"/>
</dbReference>
<dbReference type="InterPro" id="IPR029058">
    <property type="entry name" value="AB_hydrolase_fold"/>
</dbReference>
<evidence type="ECO:0000313" key="9">
    <source>
        <dbReference type="Proteomes" id="UP000249293"/>
    </source>
</evidence>
<protein>
    <submittedName>
        <fullName evidence="4">Protein ECM18</fullName>
    </submittedName>
</protein>
<dbReference type="GO" id="GO:0005743">
    <property type="term" value="C:mitochondrial inner membrane"/>
    <property type="evidence" value="ECO:0007669"/>
    <property type="project" value="TreeGrafter"/>
</dbReference>
<dbReference type="Proteomes" id="UP000249293">
    <property type="component" value="Chromosome 1"/>
</dbReference>
<evidence type="ECO:0000313" key="6">
    <source>
        <dbReference type="Proteomes" id="UP000029867"/>
    </source>
</evidence>
<evidence type="ECO:0000313" key="3">
    <source>
        <dbReference type="EMBL" id="KGK39964.1"/>
    </source>
</evidence>
<sequence>MLKLQNRLILSGLTGTRWNSSATGNKKLLCNISLKESFDIWSHELSNYDDGDTIAQDKFLKYVIPYYQPKELVSDKYRNIRAFNLKTSVDFQNDNINIENRGEWYLNEIRVEKGDKDDERKHLVLIHGYGASSGWFYKNFRGIIENSVNSPNITLHGLDMIGFGLSGRPSVEFKYDNKTKAALNIETEGIVWGKYSTCKKCGGHLDGRKSKDLHWCSCSHEEEEMRKGSLIDSTRRANVVIEKNEILEYMKNQVELINEVEDVYVESLETWRKKNQIDKFDLLAHSLGGYLSFAYSLKYPQHVNKIIMVSPGGVERSPFAISNPQYKSIVKDSEKEGQLRIPISNHVDQYGFLGRYGLIGKSFRDLWNMRVSIFSALRWLGPFGPKVLIDRNASKFTRSGSITDMRELGLFLEYIYSCCIRSSFSETSIYRIFDATIVGKYPILDKIRDKGNVLVDKEILWVYGEHDFMYSECGKKAIEEFEKHNYELTERNQQILTVSNAGHNMYLDNSADFNSGVLKFLKY</sequence>
<dbReference type="OrthoDB" id="7457040at2759"/>
<evidence type="ECO:0000313" key="7">
    <source>
        <dbReference type="Proteomes" id="UP000189274"/>
    </source>
</evidence>
<dbReference type="VEuPathDB" id="FungiDB:C5L36_0A01800"/>
<dbReference type="Pfam" id="PF00561">
    <property type="entry name" value="Abhydrolase_1"/>
    <property type="match status" value="1"/>
</dbReference>
<reference evidence="2 9" key="6">
    <citation type="submission" date="2018-06" db="EMBL/GenBank/DDBJ databases">
        <title>Population genomics shows no distinction between pathogenic Candida krusei and environmental Pichia kudriavzevii: One species, four names.</title>
        <authorList>
            <person name="Douglass A.P."/>
            <person name="Offei B."/>
            <person name="Braun-Galleani S."/>
            <person name="Coughlan A.Y."/>
            <person name="Martos A."/>
            <person name="Ortiz-Merino R.A."/>
            <person name="Byrne K.P."/>
            <person name="Wolfe K.H."/>
        </authorList>
    </citation>
    <scope>NUCLEOTIDE SEQUENCE [LARGE SCALE GENOMIC DNA]</scope>
    <source>
        <strain evidence="2 9">CBS573</strain>
    </source>
</reference>
<evidence type="ECO:0000313" key="8">
    <source>
        <dbReference type="Proteomes" id="UP000195871"/>
    </source>
</evidence>
<dbReference type="GO" id="GO:0042171">
    <property type="term" value="F:lysophosphatidic acid acyltransferase activity"/>
    <property type="evidence" value="ECO:0007669"/>
    <property type="project" value="TreeGrafter"/>
</dbReference>
<reference evidence="7" key="3">
    <citation type="journal article" date="2017" name="Genome Announc.">
        <title>Genome sequences of Cyberlindnera fabianii 65, Pichia kudriavzevii 129, and Saccharomyces cerevisiae 131 isolated from fermented masau fruits in Zimbabwe.</title>
        <authorList>
            <person name="van Rijswijck I.M.H."/>
            <person name="Derks M.F.L."/>
            <person name="Abee T."/>
            <person name="de Ridder D."/>
            <person name="Smid E.J."/>
        </authorList>
    </citation>
    <scope>NUCLEOTIDE SEQUENCE [LARGE SCALE GENOMIC DNA]</scope>
    <source>
        <strain evidence="7">129</strain>
    </source>
</reference>
<dbReference type="EMBL" id="MQVM01000028">
    <property type="protein sequence ID" value="ONH71777.1"/>
    <property type="molecule type" value="Genomic_DNA"/>
</dbReference>
<dbReference type="EMBL" id="CP028773">
    <property type="protein sequence ID" value="AWU73573.1"/>
    <property type="molecule type" value="Genomic_DNA"/>
</dbReference>
<dbReference type="Proteomes" id="UP000189274">
    <property type="component" value="Unassembled WGS sequence"/>
</dbReference>
<dbReference type="STRING" id="4909.A0A099P6U7"/>
<dbReference type="Proteomes" id="UP000195871">
    <property type="component" value="Unassembled WGS sequence"/>
</dbReference>
<organism evidence="3 6">
    <name type="scientific">Pichia kudriavzevii</name>
    <name type="common">Yeast</name>
    <name type="synonym">Issatchenkia orientalis</name>
    <dbReference type="NCBI Taxonomy" id="4909"/>
    <lineage>
        <taxon>Eukaryota</taxon>
        <taxon>Fungi</taxon>
        <taxon>Dikarya</taxon>
        <taxon>Ascomycota</taxon>
        <taxon>Saccharomycotina</taxon>
        <taxon>Pichiomycetes</taxon>
        <taxon>Pichiales</taxon>
        <taxon>Pichiaceae</taxon>
        <taxon>Pichia</taxon>
    </lineage>
</organism>
<dbReference type="Gene3D" id="3.40.50.1820">
    <property type="entry name" value="alpha/beta hydrolase"/>
    <property type="match status" value="1"/>
</dbReference>
<dbReference type="GO" id="GO:0006654">
    <property type="term" value="P:phosphatidic acid biosynthetic process"/>
    <property type="evidence" value="ECO:0007669"/>
    <property type="project" value="TreeGrafter"/>
</dbReference>
<reference evidence="4" key="4">
    <citation type="submission" date="2017-01" db="EMBL/GenBank/DDBJ databases">
        <authorList>
            <person name="Mah S.A."/>
            <person name="Swanson W.J."/>
            <person name="Moy G.W."/>
            <person name="Vacquier V.D."/>
        </authorList>
    </citation>
    <scope>NUCLEOTIDE SEQUENCE [LARGE SCALE GENOMIC DNA]</scope>
    <source>
        <strain evidence="4">129</strain>
    </source>
</reference>
<keyword evidence="9" id="KW-1185">Reference proteome</keyword>